<keyword evidence="4" id="KW-0238">DNA-binding</keyword>
<evidence type="ECO:0000259" key="6">
    <source>
        <dbReference type="Pfam" id="PF01609"/>
    </source>
</evidence>
<dbReference type="Proteomes" id="UP000290682">
    <property type="component" value="Unassembled WGS sequence"/>
</dbReference>
<keyword evidence="9" id="KW-1185">Reference proteome</keyword>
<evidence type="ECO:0000256" key="4">
    <source>
        <dbReference type="ARBA" id="ARBA00023125"/>
    </source>
</evidence>
<dbReference type="InterPro" id="IPR002559">
    <property type="entry name" value="Transposase_11"/>
</dbReference>
<name>A0ABY0FCX7_9NEIS</name>
<dbReference type="NCBIfam" id="NF033581">
    <property type="entry name" value="transpos_IS5_4"/>
    <property type="match status" value="1"/>
</dbReference>
<gene>
    <name evidence="8" type="ORF">EBB06_07915</name>
</gene>
<evidence type="ECO:0000256" key="3">
    <source>
        <dbReference type="ARBA" id="ARBA00022578"/>
    </source>
</evidence>
<evidence type="ECO:0000259" key="7">
    <source>
        <dbReference type="Pfam" id="PF05598"/>
    </source>
</evidence>
<keyword evidence="5" id="KW-0233">DNA recombination</keyword>
<evidence type="ECO:0000313" key="8">
    <source>
        <dbReference type="EMBL" id="RXZ43794.1"/>
    </source>
</evidence>
<proteinExistence type="inferred from homology"/>
<comment type="function">
    <text evidence="1">Involved in the transposition of the insertion sequence IS5.</text>
</comment>
<dbReference type="InterPro" id="IPR008490">
    <property type="entry name" value="Transposase_InsH_N"/>
</dbReference>
<evidence type="ECO:0000313" key="9">
    <source>
        <dbReference type="Proteomes" id="UP000290682"/>
    </source>
</evidence>
<evidence type="ECO:0000256" key="1">
    <source>
        <dbReference type="ARBA" id="ARBA00003544"/>
    </source>
</evidence>
<dbReference type="Pfam" id="PF01609">
    <property type="entry name" value="DDE_Tnp_1"/>
    <property type="match status" value="1"/>
</dbReference>
<dbReference type="EMBL" id="REGR01000006">
    <property type="protein sequence ID" value="RXZ43794.1"/>
    <property type="molecule type" value="Genomic_DNA"/>
</dbReference>
<evidence type="ECO:0000256" key="2">
    <source>
        <dbReference type="ARBA" id="ARBA00010075"/>
    </source>
</evidence>
<feature type="domain" description="Transposase InsH N-terminal" evidence="7">
    <location>
        <begin position="16"/>
        <end position="109"/>
    </location>
</feature>
<organism evidence="8 9">
    <name type="scientific">Crenobacter cavernae</name>
    <dbReference type="NCBI Taxonomy" id="2290923"/>
    <lineage>
        <taxon>Bacteria</taxon>
        <taxon>Pseudomonadati</taxon>
        <taxon>Pseudomonadota</taxon>
        <taxon>Betaproteobacteria</taxon>
        <taxon>Neisseriales</taxon>
        <taxon>Neisseriaceae</taxon>
        <taxon>Crenobacter</taxon>
    </lineage>
</organism>
<reference evidence="8 9" key="1">
    <citation type="submission" date="2018-10" db="EMBL/GenBank/DDBJ databases">
        <title>Draft genome of Fastidiocella sp. strain 375T, a bacterium isolated from a karstic cave dripping water.</title>
        <authorList>
            <person name="Coelho C."/>
            <person name="Verissimo A."/>
            <person name="Tiago I."/>
        </authorList>
    </citation>
    <scope>NUCLEOTIDE SEQUENCE [LARGE SCALE GENOMIC DNA]</scope>
    <source>
        <strain evidence="8 9">CAVE-375</strain>
    </source>
</reference>
<comment type="similarity">
    <text evidence="2">Belongs to the transposase 11 family.</text>
</comment>
<keyword evidence="3" id="KW-0815">Transposition</keyword>
<dbReference type="RefSeq" id="WP_129212670.1">
    <property type="nucleotide sequence ID" value="NZ_REGR01000006.1"/>
</dbReference>
<dbReference type="PANTHER" id="PTHR35604:SF2">
    <property type="entry name" value="TRANSPOSASE INSH FOR INSERTION SEQUENCE ELEMENT IS5A-RELATED"/>
    <property type="match status" value="1"/>
</dbReference>
<feature type="domain" description="Transposase IS4-like" evidence="6">
    <location>
        <begin position="136"/>
        <end position="309"/>
    </location>
</feature>
<protein>
    <submittedName>
        <fullName evidence="8">IS5 family transposase</fullName>
    </submittedName>
</protein>
<dbReference type="PANTHER" id="PTHR35604">
    <property type="entry name" value="TRANSPOSASE INSH FOR INSERTION SEQUENCE ELEMENT IS5A-RELATED"/>
    <property type="match status" value="1"/>
</dbReference>
<sequence length="319" mass="36442">MTKQLSFSDLELTTKKKQTRREVFLAEMEHVMPWAELEVVIEPHYPKPGKGRRPYPLPSMLRIYCLQNWYSLSDPAMEESLYEIASMRNFAQLSLDAIPDETTLLNFRHLLEAKQLTKVLFDTINHYLGSKGLSLKQGSIVDATLIHAPSSTKNAKGQRDPDMQQTKKGNQWYFGMKAHIGVDAHSGLVHHVAGTAANVADITMTDKLLHGDEAHVFADAGYTGIHKRPEHQQRAVSWLIAMRPGKRKALTDYPDDRWTDRVETMKARIRAKVEHPFRVIKQQFGHRKTRFKGLAKNTAQLFTLFALSNVWMVRKKLAA</sequence>
<dbReference type="InterPro" id="IPR047959">
    <property type="entry name" value="Transpos_IS5"/>
</dbReference>
<dbReference type="Pfam" id="PF05598">
    <property type="entry name" value="DUF772"/>
    <property type="match status" value="1"/>
</dbReference>
<accession>A0ABY0FCX7</accession>
<evidence type="ECO:0000256" key="5">
    <source>
        <dbReference type="ARBA" id="ARBA00023172"/>
    </source>
</evidence>
<comment type="caution">
    <text evidence="8">The sequence shown here is derived from an EMBL/GenBank/DDBJ whole genome shotgun (WGS) entry which is preliminary data.</text>
</comment>